<dbReference type="Pfam" id="PF12146">
    <property type="entry name" value="Hydrolase_4"/>
    <property type="match status" value="1"/>
</dbReference>
<reference evidence="3" key="1">
    <citation type="submission" date="2025-08" db="UniProtKB">
        <authorList>
            <consortium name="RefSeq"/>
        </authorList>
    </citation>
    <scope>IDENTIFICATION</scope>
</reference>
<name>A0AB40BLN9_DIOCR</name>
<evidence type="ECO:0000313" key="2">
    <source>
        <dbReference type="Proteomes" id="UP001515500"/>
    </source>
</evidence>
<evidence type="ECO:0000313" key="3">
    <source>
        <dbReference type="RefSeq" id="XP_039127858.1"/>
    </source>
</evidence>
<accession>A0AB40BLN9</accession>
<proteinExistence type="predicted"/>
<keyword evidence="2" id="KW-1185">Reference proteome</keyword>
<sequence>MSGDKKLEGINLTDLASALPANAPVKNVEKVTMVNNYGEMLVGVLHRTSSEKLVILCHGFQSSKEDKSLLTLADALTKEGFSAFRFDFAGNGESDGVFQYGNYRKEADDLRAVIIHLAKQKYNICAILGHSKGGNAVLLYASIYGGIDTVINISGRFALERGISGRLGKDFKQRIKKDGFIDVKDKRGKVEYRVMEESLMDRLTTDMRAACISINKECRVLTVHGSADEIVPVEDAKEFAKLIANHKLCIIEGANHNYTKHQSELASIVLDLLKRGCPPSSNCMITLRSRL</sequence>
<gene>
    <name evidence="3" type="primary">LOC120263942</name>
</gene>
<dbReference type="PANTHER" id="PTHR42886">
    <property type="entry name" value="RE40534P-RELATED"/>
    <property type="match status" value="1"/>
</dbReference>
<evidence type="ECO:0000259" key="1">
    <source>
        <dbReference type="Pfam" id="PF12146"/>
    </source>
</evidence>
<dbReference type="InterPro" id="IPR022742">
    <property type="entry name" value="Hydrolase_4"/>
</dbReference>
<dbReference type="RefSeq" id="XP_039127858.1">
    <property type="nucleotide sequence ID" value="XM_039271924.1"/>
</dbReference>
<dbReference type="Gene3D" id="3.40.50.1820">
    <property type="entry name" value="alpha/beta hydrolase"/>
    <property type="match status" value="1"/>
</dbReference>
<dbReference type="GeneID" id="120263942"/>
<organism evidence="2 3">
    <name type="scientific">Dioscorea cayennensis subsp. rotundata</name>
    <name type="common">White Guinea yam</name>
    <name type="synonym">Dioscorea rotundata</name>
    <dbReference type="NCBI Taxonomy" id="55577"/>
    <lineage>
        <taxon>Eukaryota</taxon>
        <taxon>Viridiplantae</taxon>
        <taxon>Streptophyta</taxon>
        <taxon>Embryophyta</taxon>
        <taxon>Tracheophyta</taxon>
        <taxon>Spermatophyta</taxon>
        <taxon>Magnoliopsida</taxon>
        <taxon>Liliopsida</taxon>
        <taxon>Dioscoreales</taxon>
        <taxon>Dioscoreaceae</taxon>
        <taxon>Dioscorea</taxon>
    </lineage>
</organism>
<dbReference type="PANTHER" id="PTHR42886:SF38">
    <property type="entry name" value="ALPHA_BETA-HYDROLASES SUPERFAMILY PROTEIN"/>
    <property type="match status" value="1"/>
</dbReference>
<protein>
    <submittedName>
        <fullName evidence="3">Arylesterase-like</fullName>
    </submittedName>
</protein>
<dbReference type="Proteomes" id="UP001515500">
    <property type="component" value="Chromosome 6"/>
</dbReference>
<dbReference type="SUPFAM" id="SSF53474">
    <property type="entry name" value="alpha/beta-Hydrolases"/>
    <property type="match status" value="1"/>
</dbReference>
<feature type="domain" description="Serine aminopeptidase S33" evidence="1">
    <location>
        <begin position="50"/>
        <end position="160"/>
    </location>
</feature>
<dbReference type="InterPro" id="IPR029058">
    <property type="entry name" value="AB_hydrolase_fold"/>
</dbReference>
<dbReference type="AlphaFoldDB" id="A0AB40BLN9"/>